<evidence type="ECO:0000313" key="2">
    <source>
        <dbReference type="EMBL" id="MBE9040345.1"/>
    </source>
</evidence>
<dbReference type="Pfam" id="PF18480">
    <property type="entry name" value="DUF5615"/>
    <property type="match status" value="1"/>
</dbReference>
<accession>A0A928Z7A6</accession>
<dbReference type="AlphaFoldDB" id="A0A928Z7A6"/>
<evidence type="ECO:0000259" key="1">
    <source>
        <dbReference type="Pfam" id="PF18480"/>
    </source>
</evidence>
<comment type="caution">
    <text evidence="2">The sequence shown here is derived from an EMBL/GenBank/DDBJ whole genome shotgun (WGS) entry which is preliminary data.</text>
</comment>
<feature type="domain" description="DUF5615" evidence="1">
    <location>
        <begin position="4"/>
        <end position="91"/>
    </location>
</feature>
<dbReference type="EMBL" id="JADEXN010000076">
    <property type="protein sequence ID" value="MBE9040345.1"/>
    <property type="molecule type" value="Genomic_DNA"/>
</dbReference>
<dbReference type="RefSeq" id="WP_264320597.1">
    <property type="nucleotide sequence ID" value="NZ_JADEXN010000076.1"/>
</dbReference>
<sequence>MTLKYLLDENVAPSYKTQLIRLDRDLCVWAVGEPATPGMGTLDPEILIWCEEHDFILVTNNRTSMPVHLNDHINAGHHVPGIFILSPKLTMGQNIDELILIAEASFQNEYQDQIVHLPYTYSFPSERA</sequence>
<proteinExistence type="predicted"/>
<reference evidence="2" key="1">
    <citation type="submission" date="2020-10" db="EMBL/GenBank/DDBJ databases">
        <authorList>
            <person name="Castelo-Branco R."/>
            <person name="Eusebio N."/>
            <person name="Adriana R."/>
            <person name="Vieira A."/>
            <person name="Brugerolle De Fraissinette N."/>
            <person name="Rezende De Castro R."/>
            <person name="Schneider M.P."/>
            <person name="Vasconcelos V."/>
            <person name="Leao P.N."/>
        </authorList>
    </citation>
    <scope>NUCLEOTIDE SEQUENCE</scope>
    <source>
        <strain evidence="2">LEGE 11467</strain>
    </source>
</reference>
<organism evidence="2 3">
    <name type="scientific">Zarconia navalis LEGE 11467</name>
    <dbReference type="NCBI Taxonomy" id="1828826"/>
    <lineage>
        <taxon>Bacteria</taxon>
        <taxon>Bacillati</taxon>
        <taxon>Cyanobacteriota</taxon>
        <taxon>Cyanophyceae</taxon>
        <taxon>Oscillatoriophycideae</taxon>
        <taxon>Oscillatoriales</taxon>
        <taxon>Oscillatoriales incertae sedis</taxon>
        <taxon>Zarconia</taxon>
        <taxon>Zarconia navalis</taxon>
    </lineage>
</organism>
<name>A0A928Z7A6_9CYAN</name>
<protein>
    <submittedName>
        <fullName evidence="2">DUF5615 family PIN-like protein</fullName>
    </submittedName>
</protein>
<dbReference type="InterPro" id="IPR041049">
    <property type="entry name" value="DUF5615"/>
</dbReference>
<dbReference type="Proteomes" id="UP000621799">
    <property type="component" value="Unassembled WGS sequence"/>
</dbReference>
<evidence type="ECO:0000313" key="3">
    <source>
        <dbReference type="Proteomes" id="UP000621799"/>
    </source>
</evidence>
<keyword evidence="3" id="KW-1185">Reference proteome</keyword>
<gene>
    <name evidence="2" type="ORF">IQ235_06005</name>
</gene>